<dbReference type="OrthoDB" id="1922291at2759"/>
<feature type="chain" id="PRO_5025381857" evidence="1">
    <location>
        <begin position="19"/>
        <end position="205"/>
    </location>
</feature>
<evidence type="ECO:0000256" key="1">
    <source>
        <dbReference type="SAM" id="SignalP"/>
    </source>
</evidence>
<evidence type="ECO:0000313" key="2">
    <source>
        <dbReference type="EMBL" id="KAE9589029.1"/>
    </source>
</evidence>
<name>A0A6A4NNR2_LUPAL</name>
<organism evidence="2 3">
    <name type="scientific">Lupinus albus</name>
    <name type="common">White lupine</name>
    <name type="synonym">Lupinus termis</name>
    <dbReference type="NCBI Taxonomy" id="3870"/>
    <lineage>
        <taxon>Eukaryota</taxon>
        <taxon>Viridiplantae</taxon>
        <taxon>Streptophyta</taxon>
        <taxon>Embryophyta</taxon>
        <taxon>Tracheophyta</taxon>
        <taxon>Spermatophyta</taxon>
        <taxon>Magnoliopsida</taxon>
        <taxon>eudicotyledons</taxon>
        <taxon>Gunneridae</taxon>
        <taxon>Pentapetalae</taxon>
        <taxon>rosids</taxon>
        <taxon>fabids</taxon>
        <taxon>Fabales</taxon>
        <taxon>Fabaceae</taxon>
        <taxon>Papilionoideae</taxon>
        <taxon>50 kb inversion clade</taxon>
        <taxon>genistoids sensu lato</taxon>
        <taxon>core genistoids</taxon>
        <taxon>Genisteae</taxon>
        <taxon>Lupinus</taxon>
    </lineage>
</organism>
<comment type="caution">
    <text evidence="2">The sequence shown here is derived from an EMBL/GenBank/DDBJ whole genome shotgun (WGS) entry which is preliminary data.</text>
</comment>
<accession>A0A6A4NNR2</accession>
<protein>
    <submittedName>
        <fullName evidence="2">Putative HSP20-like chaperone</fullName>
    </submittedName>
</protein>
<dbReference type="CDD" id="cd06464">
    <property type="entry name" value="ACD_sHsps-like"/>
    <property type="match status" value="1"/>
</dbReference>
<keyword evidence="1" id="KW-0732">Signal</keyword>
<evidence type="ECO:0000313" key="3">
    <source>
        <dbReference type="Proteomes" id="UP000447434"/>
    </source>
</evidence>
<sequence length="205" mass="22993">MILSLIIIVLLFLIIIESNNLVVGAEMMKIHPLPLKRNITIQFGNTINPNFGKKLRRLPHVFTRVLELPFQSDADVTIQEDPDCFRFVAETDRIADVRAHTIEIHPGVIKIAVRVGPSVEFSLDQLEIDMWRFRLPESTQPELATAAFIDGELIVTVPKRSGNAAISALPSAHLHLEPMIITGVSTVLDQNAPLCRHCMRDCYPQ</sequence>
<dbReference type="Proteomes" id="UP000447434">
    <property type="component" value="Chromosome 21"/>
</dbReference>
<feature type="signal peptide" evidence="1">
    <location>
        <begin position="1"/>
        <end position="18"/>
    </location>
</feature>
<dbReference type="PANTHER" id="PTHR33879">
    <property type="entry name" value="17.6 KDA CLASS II HEAT SHOCK PROTEIN-RELATED"/>
    <property type="match status" value="1"/>
</dbReference>
<gene>
    <name evidence="2" type="ORF">Lalb_Chr21g0304731</name>
</gene>
<proteinExistence type="predicted"/>
<dbReference type="PANTHER" id="PTHR33879:SF3">
    <property type="entry name" value="17.6 KDA CLASS II HEAT SHOCK PROTEIN-RELATED"/>
    <property type="match status" value="1"/>
</dbReference>
<keyword evidence="3" id="KW-1185">Reference proteome</keyword>
<dbReference type="AlphaFoldDB" id="A0A6A4NNR2"/>
<reference evidence="3" key="1">
    <citation type="journal article" date="2020" name="Nat. Commun.">
        <title>Genome sequence of the cluster root forming white lupin.</title>
        <authorList>
            <person name="Hufnagel B."/>
            <person name="Marques A."/>
            <person name="Soriano A."/>
            <person name="Marques L."/>
            <person name="Divol F."/>
            <person name="Doumas P."/>
            <person name="Sallet E."/>
            <person name="Mancinotti D."/>
            <person name="Carrere S."/>
            <person name="Marande W."/>
            <person name="Arribat S."/>
            <person name="Keller J."/>
            <person name="Huneau C."/>
            <person name="Blein T."/>
            <person name="Aime D."/>
            <person name="Laguerre M."/>
            <person name="Taylor J."/>
            <person name="Schubert V."/>
            <person name="Nelson M."/>
            <person name="Geu-Flores F."/>
            <person name="Crespi M."/>
            <person name="Gallardo-Guerrero K."/>
            <person name="Delaux P.-M."/>
            <person name="Salse J."/>
            <person name="Berges H."/>
            <person name="Guyot R."/>
            <person name="Gouzy J."/>
            <person name="Peret B."/>
        </authorList>
    </citation>
    <scope>NUCLEOTIDE SEQUENCE [LARGE SCALE GENOMIC DNA]</scope>
    <source>
        <strain evidence="3">cv. Amiga</strain>
    </source>
</reference>
<dbReference type="EMBL" id="WOCE01000021">
    <property type="protein sequence ID" value="KAE9589029.1"/>
    <property type="molecule type" value="Genomic_DNA"/>
</dbReference>